<organism evidence="2 3">
    <name type="scientific">Micropruina glycogenica</name>
    <dbReference type="NCBI Taxonomy" id="75385"/>
    <lineage>
        <taxon>Bacteria</taxon>
        <taxon>Bacillati</taxon>
        <taxon>Actinomycetota</taxon>
        <taxon>Actinomycetes</taxon>
        <taxon>Propionibacteriales</taxon>
        <taxon>Nocardioidaceae</taxon>
        <taxon>Micropruina</taxon>
    </lineage>
</organism>
<evidence type="ECO:0008006" key="4">
    <source>
        <dbReference type="Google" id="ProtNLM"/>
    </source>
</evidence>
<feature type="signal peptide" evidence="1">
    <location>
        <begin position="1"/>
        <end position="24"/>
    </location>
</feature>
<reference evidence="2 3" key="1">
    <citation type="submission" date="2018-02" db="EMBL/GenBank/DDBJ databases">
        <authorList>
            <person name="Cohen D.B."/>
            <person name="Kent A.D."/>
        </authorList>
    </citation>
    <scope>NUCLEOTIDE SEQUENCE [LARGE SCALE GENOMIC DNA]</scope>
    <source>
        <strain evidence="2">1</strain>
    </source>
</reference>
<sequence>MLNRAIAFMLMILALATCVSGCQAPRGKAYILRTGDLFELISLCQGQEFYYARIQRTDADTDEWSARVGVDGPQSSRIELMAAALKGYAVVGALSRPREGAEYRVLAGFDPEAVNVALVGVLSDVPDGSVLWVSGVMTAADFERNRQAAVQANCP</sequence>
<accession>A0A2N9JJ26</accession>
<name>A0A2N9JJ26_9ACTN</name>
<keyword evidence="1" id="KW-0732">Signal</keyword>
<gene>
    <name evidence="2" type="ORF">MPLG2_2735</name>
</gene>
<evidence type="ECO:0000256" key="1">
    <source>
        <dbReference type="SAM" id="SignalP"/>
    </source>
</evidence>
<keyword evidence="3" id="KW-1185">Reference proteome</keyword>
<dbReference type="EMBL" id="LT985188">
    <property type="protein sequence ID" value="SPD87766.1"/>
    <property type="molecule type" value="Genomic_DNA"/>
</dbReference>
<dbReference type="AlphaFoldDB" id="A0A2N9JJ26"/>
<evidence type="ECO:0000313" key="3">
    <source>
        <dbReference type="Proteomes" id="UP000238164"/>
    </source>
</evidence>
<protein>
    <recommendedName>
        <fullName evidence="4">Lipoprotein</fullName>
    </recommendedName>
</protein>
<feature type="chain" id="PRO_5039729644" description="Lipoprotein" evidence="1">
    <location>
        <begin position="25"/>
        <end position="155"/>
    </location>
</feature>
<evidence type="ECO:0000313" key="2">
    <source>
        <dbReference type="EMBL" id="SPD87766.1"/>
    </source>
</evidence>
<proteinExistence type="predicted"/>
<dbReference type="Proteomes" id="UP000238164">
    <property type="component" value="Chromosome 1"/>
</dbReference>
<dbReference type="KEGG" id="mgg:MPLG2_2735"/>